<dbReference type="CDD" id="cd03025">
    <property type="entry name" value="DsbA_FrnE_like"/>
    <property type="match status" value="1"/>
</dbReference>
<sequence>MKIIYVYDALCGWCYGFTPVMQQLQQQHPDWEFEVLSGGMILGDNKRPWSSMQAYILQAHKNVEEMTGVKFGDAFLYELLPSSQKMDSEKPAIALTVFKQYLPAKALDFAHDMQVALNFDGHNLIDDDTYRPLIARYELPVEEFLQKMQEEQTRYETQQEFQLVQNWGITGFPAAILDTGDQLYLCARGFAPLEKVQQTIDNILAESQNKQ</sequence>
<name>A0A327W5Z6_9BACT</name>
<dbReference type="Proteomes" id="UP000249819">
    <property type="component" value="Unassembled WGS sequence"/>
</dbReference>
<dbReference type="Gene3D" id="3.40.30.10">
    <property type="entry name" value="Glutaredoxin"/>
    <property type="match status" value="1"/>
</dbReference>
<organism evidence="2 3">
    <name type="scientific">Chitinophaga dinghuensis</name>
    <dbReference type="NCBI Taxonomy" id="1539050"/>
    <lineage>
        <taxon>Bacteria</taxon>
        <taxon>Pseudomonadati</taxon>
        <taxon>Bacteroidota</taxon>
        <taxon>Chitinophagia</taxon>
        <taxon>Chitinophagales</taxon>
        <taxon>Chitinophagaceae</taxon>
        <taxon>Chitinophaga</taxon>
    </lineage>
</organism>
<feature type="domain" description="DSBA-like thioredoxin" evidence="1">
    <location>
        <begin position="3"/>
        <end position="199"/>
    </location>
</feature>
<dbReference type="RefSeq" id="WP_111592079.1">
    <property type="nucleotide sequence ID" value="NZ_QLMA01000003.1"/>
</dbReference>
<evidence type="ECO:0000313" key="3">
    <source>
        <dbReference type="Proteomes" id="UP000249819"/>
    </source>
</evidence>
<dbReference type="OrthoDB" id="9813770at2"/>
<proteinExistence type="predicted"/>
<reference evidence="2 3" key="1">
    <citation type="submission" date="2018-06" db="EMBL/GenBank/DDBJ databases">
        <title>Genomic Encyclopedia of Archaeal and Bacterial Type Strains, Phase II (KMG-II): from individual species to whole genera.</title>
        <authorList>
            <person name="Goeker M."/>
        </authorList>
    </citation>
    <scope>NUCLEOTIDE SEQUENCE [LARGE SCALE GENOMIC DNA]</scope>
    <source>
        <strain evidence="2 3">DSM 29821</strain>
    </source>
</reference>
<keyword evidence="3" id="KW-1185">Reference proteome</keyword>
<evidence type="ECO:0000313" key="2">
    <source>
        <dbReference type="EMBL" id="RAJ83434.1"/>
    </source>
</evidence>
<dbReference type="InterPro" id="IPR036249">
    <property type="entry name" value="Thioredoxin-like_sf"/>
</dbReference>
<protein>
    <recommendedName>
        <fullName evidence="1">DSBA-like thioredoxin domain-containing protein</fullName>
    </recommendedName>
</protein>
<comment type="caution">
    <text evidence="2">The sequence shown here is derived from an EMBL/GenBank/DDBJ whole genome shotgun (WGS) entry which is preliminary data.</text>
</comment>
<dbReference type="AlphaFoldDB" id="A0A327W5Z6"/>
<evidence type="ECO:0000259" key="1">
    <source>
        <dbReference type="Pfam" id="PF01323"/>
    </source>
</evidence>
<dbReference type="SUPFAM" id="SSF52833">
    <property type="entry name" value="Thioredoxin-like"/>
    <property type="match status" value="1"/>
</dbReference>
<dbReference type="EMBL" id="QLMA01000003">
    <property type="protein sequence ID" value="RAJ83434.1"/>
    <property type="molecule type" value="Genomic_DNA"/>
</dbReference>
<dbReference type="InterPro" id="IPR001853">
    <property type="entry name" value="DSBA-like_thioredoxin_dom"/>
</dbReference>
<gene>
    <name evidence="2" type="ORF">CLV59_103401</name>
</gene>
<dbReference type="Pfam" id="PF01323">
    <property type="entry name" value="DSBA"/>
    <property type="match status" value="1"/>
</dbReference>
<accession>A0A327W5Z6</accession>
<dbReference type="GO" id="GO:0016491">
    <property type="term" value="F:oxidoreductase activity"/>
    <property type="evidence" value="ECO:0007669"/>
    <property type="project" value="InterPro"/>
</dbReference>
<dbReference type="Gene3D" id="1.10.472.60">
    <property type="entry name" value="putative protein disulfide isomerase domain"/>
    <property type="match status" value="1"/>
</dbReference>